<dbReference type="Proteomes" id="UP000282574">
    <property type="component" value="Unassembled WGS sequence"/>
</dbReference>
<dbReference type="EMBL" id="RSCK01000005">
    <property type="protein sequence ID" value="RUT13738.1"/>
    <property type="molecule type" value="Genomic_DNA"/>
</dbReference>
<organism evidence="1 2">
    <name type="scientific">Chroococcidiopsis cubana SAG 39.79</name>
    <dbReference type="NCBI Taxonomy" id="388085"/>
    <lineage>
        <taxon>Bacteria</taxon>
        <taxon>Bacillati</taxon>
        <taxon>Cyanobacteriota</taxon>
        <taxon>Cyanophyceae</taxon>
        <taxon>Chroococcidiopsidales</taxon>
        <taxon>Chroococcidiopsidaceae</taxon>
        <taxon>Chroococcidiopsis</taxon>
    </lineage>
</organism>
<reference evidence="1 2" key="1">
    <citation type="journal article" date="2019" name="Genome Biol. Evol.">
        <title>Day and night: Metabolic profiles and evolutionary relationships of six axenic non-marine cyanobacteria.</title>
        <authorList>
            <person name="Will S.E."/>
            <person name="Henke P."/>
            <person name="Boedeker C."/>
            <person name="Huang S."/>
            <person name="Brinkmann H."/>
            <person name="Rohde M."/>
            <person name="Jarek M."/>
            <person name="Friedl T."/>
            <person name="Seufert S."/>
            <person name="Schumacher M."/>
            <person name="Overmann J."/>
            <person name="Neumann-Schaal M."/>
            <person name="Petersen J."/>
        </authorList>
    </citation>
    <scope>NUCLEOTIDE SEQUENCE [LARGE SCALE GENOMIC DNA]</scope>
    <source>
        <strain evidence="1 2">SAG 39.79</strain>
    </source>
</reference>
<keyword evidence="2" id="KW-1185">Reference proteome</keyword>
<name>A0AB37UQQ2_9CYAN</name>
<evidence type="ECO:0000313" key="1">
    <source>
        <dbReference type="EMBL" id="RUT13738.1"/>
    </source>
</evidence>
<sequence length="67" mass="7840">MDAEMVEIDQILDDENLLELVEADLSLAFFSCNQNRQKFNSCRSYTTDDSSETLTLPELRKDHQKRK</sequence>
<evidence type="ECO:0000313" key="2">
    <source>
        <dbReference type="Proteomes" id="UP000282574"/>
    </source>
</evidence>
<protein>
    <submittedName>
        <fullName evidence="1">Uncharacterized protein</fullName>
    </submittedName>
</protein>
<accession>A0AB37UQQ2</accession>
<proteinExistence type="predicted"/>
<comment type="caution">
    <text evidence="1">The sequence shown here is derived from an EMBL/GenBank/DDBJ whole genome shotgun (WGS) entry which is preliminary data.</text>
</comment>
<gene>
    <name evidence="1" type="ORF">DSM107010_10130</name>
</gene>
<dbReference type="AlphaFoldDB" id="A0AB37UQQ2"/>